<name>A0A4U0TUH4_9PEZI</name>
<feature type="region of interest" description="Disordered" evidence="1">
    <location>
        <begin position="402"/>
        <end position="459"/>
    </location>
</feature>
<dbReference type="Gene3D" id="2.60.40.640">
    <property type="match status" value="1"/>
</dbReference>
<evidence type="ECO:0000313" key="3">
    <source>
        <dbReference type="Proteomes" id="UP000308549"/>
    </source>
</evidence>
<sequence>MTIGTLTVYVALDEPEKIYCGSDDAITGHVTVHYTPTSSKKQTSPPPDLFGPLHLTAHFHGRAKTRVYKNNSQNRQTYRGRSPLFSAISVVHDGPFRSAPNETHRFPFSVTFPSSIDISHTGAWKPDYCFDTAFTGDLPPSFDLRYTGLAHRFDALTEYRLGAQASLPGLDVYIDARHAGKNSPLHSSQELEIHYSPPLSRLPADPANSTFTNHHKIQNALLLPEPDRPSGFKEKFKSLTHSDYFPEFHFEVLCTHPRRLYLHSPLHFSIRVRPQADLCTAPLWPEVHLKIFTFTLTARTSARAEQQFLSEPSSEGSETILRFSASAKDLPPGPFEKANDMTKAIVTDVLAGGPCSFATRNIRRAYEMRIELVVACAGKSMRVRRDVEVVVCPPLAGQVQRVGSGEDGGDCVAGPSSLPSSAGKVGAADGKQAVLPRYEEREEPPAYGEHARAPVESRD</sequence>
<comment type="caution">
    <text evidence="2">The sequence shown here is derived from an EMBL/GenBank/DDBJ whole genome shotgun (WGS) entry which is preliminary data.</text>
</comment>
<evidence type="ECO:0000313" key="2">
    <source>
        <dbReference type="EMBL" id="TKA25884.1"/>
    </source>
</evidence>
<dbReference type="InterPro" id="IPR014752">
    <property type="entry name" value="Arrestin-like_C"/>
</dbReference>
<keyword evidence="3" id="KW-1185">Reference proteome</keyword>
<dbReference type="EMBL" id="NAJL01000032">
    <property type="protein sequence ID" value="TKA25884.1"/>
    <property type="molecule type" value="Genomic_DNA"/>
</dbReference>
<dbReference type="Proteomes" id="UP000308549">
    <property type="component" value="Unassembled WGS sequence"/>
</dbReference>
<organism evidence="2 3">
    <name type="scientific">Salinomyces thailandicus</name>
    <dbReference type="NCBI Taxonomy" id="706561"/>
    <lineage>
        <taxon>Eukaryota</taxon>
        <taxon>Fungi</taxon>
        <taxon>Dikarya</taxon>
        <taxon>Ascomycota</taxon>
        <taxon>Pezizomycotina</taxon>
        <taxon>Dothideomycetes</taxon>
        <taxon>Dothideomycetidae</taxon>
        <taxon>Mycosphaerellales</taxon>
        <taxon>Teratosphaeriaceae</taxon>
        <taxon>Salinomyces</taxon>
    </lineage>
</organism>
<reference evidence="2 3" key="1">
    <citation type="submission" date="2017-03" db="EMBL/GenBank/DDBJ databases">
        <title>Genomes of endolithic fungi from Antarctica.</title>
        <authorList>
            <person name="Coleine C."/>
            <person name="Masonjones S."/>
            <person name="Stajich J.E."/>
        </authorList>
    </citation>
    <scope>NUCLEOTIDE SEQUENCE [LARGE SCALE GENOMIC DNA]</scope>
    <source>
        <strain evidence="2 3">CCFEE 6315</strain>
    </source>
</reference>
<protein>
    <recommendedName>
        <fullName evidence="4">Arrestin-like N-terminal domain-containing protein</fullName>
    </recommendedName>
</protein>
<evidence type="ECO:0008006" key="4">
    <source>
        <dbReference type="Google" id="ProtNLM"/>
    </source>
</evidence>
<evidence type="ECO:0000256" key="1">
    <source>
        <dbReference type="SAM" id="MobiDB-lite"/>
    </source>
</evidence>
<accession>A0A4U0TUH4</accession>
<feature type="compositionally biased region" description="Basic and acidic residues" evidence="1">
    <location>
        <begin position="437"/>
        <end position="459"/>
    </location>
</feature>
<dbReference type="OrthoDB" id="2333384at2759"/>
<gene>
    <name evidence="2" type="ORF">B0A50_05639</name>
</gene>
<proteinExistence type="predicted"/>
<dbReference type="AlphaFoldDB" id="A0A4U0TUH4"/>